<dbReference type="NCBIfam" id="TIGR01511">
    <property type="entry name" value="ATPase-IB1_Cu"/>
    <property type="match status" value="1"/>
</dbReference>
<feature type="transmembrane region" description="Helical" evidence="15">
    <location>
        <begin position="242"/>
        <end position="260"/>
    </location>
</feature>
<evidence type="ECO:0000256" key="12">
    <source>
        <dbReference type="ARBA" id="ARBA00022989"/>
    </source>
</evidence>
<feature type="transmembrane region" description="Helical" evidence="15">
    <location>
        <begin position="169"/>
        <end position="188"/>
    </location>
</feature>
<gene>
    <name evidence="17" type="primary">ccoI</name>
    <name evidence="17" type="ORF">CMUC_1760</name>
</gene>
<dbReference type="InterPro" id="IPR059000">
    <property type="entry name" value="ATPase_P-type_domA"/>
</dbReference>
<evidence type="ECO:0000256" key="15">
    <source>
        <dbReference type="RuleBase" id="RU362081"/>
    </source>
</evidence>
<dbReference type="InterPro" id="IPR001757">
    <property type="entry name" value="P_typ_ATPase"/>
</dbReference>
<keyword evidence="4 15" id="KW-1003">Cell membrane</keyword>
<evidence type="ECO:0000313" key="17">
    <source>
        <dbReference type="EMBL" id="QCD45509.1"/>
    </source>
</evidence>
<dbReference type="InterPro" id="IPR036163">
    <property type="entry name" value="HMA_dom_sf"/>
</dbReference>
<dbReference type="Pfam" id="PF00403">
    <property type="entry name" value="HMA"/>
    <property type="match status" value="1"/>
</dbReference>
<evidence type="ECO:0000256" key="7">
    <source>
        <dbReference type="ARBA" id="ARBA00022723"/>
    </source>
</evidence>
<dbReference type="InterPro" id="IPR044492">
    <property type="entry name" value="P_typ_ATPase_HD_dom"/>
</dbReference>
<dbReference type="Gene3D" id="1.20.1110.10">
    <property type="entry name" value="Calcium-transporting ATPase, transmembrane domain"/>
    <property type="match status" value="1"/>
</dbReference>
<dbReference type="InterPro" id="IPR006121">
    <property type="entry name" value="HMA_dom"/>
</dbReference>
<dbReference type="Gene3D" id="3.40.50.1000">
    <property type="entry name" value="HAD superfamily/HAD-like"/>
    <property type="match status" value="1"/>
</dbReference>
<evidence type="ECO:0000256" key="2">
    <source>
        <dbReference type="ARBA" id="ARBA00006024"/>
    </source>
</evidence>
<name>A0A6G5QIS0_9BACT</name>
<evidence type="ECO:0000256" key="9">
    <source>
        <dbReference type="ARBA" id="ARBA00022840"/>
    </source>
</evidence>
<keyword evidence="9 15" id="KW-0067">ATP-binding</keyword>
<dbReference type="Gene3D" id="3.40.1110.10">
    <property type="entry name" value="Calcium-transporting ATPase, cytoplasmic domain N"/>
    <property type="match status" value="1"/>
</dbReference>
<dbReference type="Pfam" id="PF00702">
    <property type="entry name" value="Hydrolase"/>
    <property type="match status" value="1"/>
</dbReference>
<evidence type="ECO:0000313" key="18">
    <source>
        <dbReference type="Proteomes" id="UP000503264"/>
    </source>
</evidence>
<dbReference type="Proteomes" id="UP000503264">
    <property type="component" value="Chromosome"/>
</dbReference>
<accession>A0A6G5QIS0</accession>
<evidence type="ECO:0000259" key="16">
    <source>
        <dbReference type="PROSITE" id="PS50846"/>
    </source>
</evidence>
<dbReference type="NCBIfam" id="TIGR01525">
    <property type="entry name" value="ATPase-IB_hvy"/>
    <property type="match status" value="1"/>
</dbReference>
<dbReference type="GO" id="GO:0005524">
    <property type="term" value="F:ATP binding"/>
    <property type="evidence" value="ECO:0007669"/>
    <property type="project" value="UniProtKB-UniRule"/>
</dbReference>
<dbReference type="GO" id="GO:0055070">
    <property type="term" value="P:copper ion homeostasis"/>
    <property type="evidence" value="ECO:0007669"/>
    <property type="project" value="TreeGrafter"/>
</dbReference>
<dbReference type="GO" id="GO:0016887">
    <property type="term" value="F:ATP hydrolysis activity"/>
    <property type="evidence" value="ECO:0007669"/>
    <property type="project" value="InterPro"/>
</dbReference>
<organism evidence="17 18">
    <name type="scientific">Campylobacter mucosalis CCUG 21559</name>
    <dbReference type="NCBI Taxonomy" id="1032067"/>
    <lineage>
        <taxon>Bacteria</taxon>
        <taxon>Pseudomonadati</taxon>
        <taxon>Campylobacterota</taxon>
        <taxon>Epsilonproteobacteria</taxon>
        <taxon>Campylobacterales</taxon>
        <taxon>Campylobacteraceae</taxon>
        <taxon>Campylobacter</taxon>
    </lineage>
</organism>
<evidence type="ECO:0000256" key="14">
    <source>
        <dbReference type="ARBA" id="ARBA00023136"/>
    </source>
</evidence>
<dbReference type="PANTHER" id="PTHR43520">
    <property type="entry name" value="ATP7, ISOFORM B"/>
    <property type="match status" value="1"/>
</dbReference>
<dbReference type="PROSITE" id="PS00154">
    <property type="entry name" value="ATPASE_E1_E2"/>
    <property type="match status" value="1"/>
</dbReference>
<evidence type="ECO:0000256" key="1">
    <source>
        <dbReference type="ARBA" id="ARBA00004651"/>
    </source>
</evidence>
<reference evidence="17 18" key="1">
    <citation type="submission" date="2016-07" db="EMBL/GenBank/DDBJ databases">
        <title>Comparative genomics of the Campylobacter concisus group.</title>
        <authorList>
            <person name="Miller W.G."/>
            <person name="Yee E."/>
            <person name="Chapman M.H."/>
            <person name="Huynh S."/>
            <person name="Bono J.L."/>
            <person name="On S.L.W."/>
            <person name="StLeger J."/>
            <person name="Foster G."/>
            <person name="Parker C.T."/>
        </authorList>
    </citation>
    <scope>NUCLEOTIDE SEQUENCE [LARGE SCALE GENOMIC DNA]</scope>
    <source>
        <strain evidence="17 18">CCUG 21559</strain>
    </source>
</reference>
<dbReference type="Gene3D" id="2.70.150.10">
    <property type="entry name" value="Calcium-transporting ATPase, cytoplasmic transduction domain A"/>
    <property type="match status" value="1"/>
</dbReference>
<feature type="transmembrane region" description="Helical" evidence="15">
    <location>
        <begin position="422"/>
        <end position="440"/>
    </location>
</feature>
<dbReference type="AlphaFoldDB" id="A0A6G5QIS0"/>
<keyword evidence="11" id="KW-1278">Translocase</keyword>
<dbReference type="SFLD" id="SFLDF00027">
    <property type="entry name" value="p-type_atpase"/>
    <property type="match status" value="1"/>
</dbReference>
<dbReference type="PANTHER" id="PTHR43520:SF5">
    <property type="entry name" value="CATION-TRANSPORTING P-TYPE ATPASE-RELATED"/>
    <property type="match status" value="1"/>
</dbReference>
<feature type="transmembrane region" description="Helical" evidence="15">
    <location>
        <begin position="756"/>
        <end position="773"/>
    </location>
</feature>
<evidence type="ECO:0000256" key="13">
    <source>
        <dbReference type="ARBA" id="ARBA00023065"/>
    </source>
</evidence>
<dbReference type="NCBIfam" id="TIGR01494">
    <property type="entry name" value="ATPase_P-type"/>
    <property type="match status" value="1"/>
</dbReference>
<sequence length="805" mass="88227">MAKFKCSHCKLSFDENSMIDGTQGQKFCCVGCQSVYEILHSNGLDEFYARLGKNSLNPANNLKKTTDEAIKNLYKNYVKNENGICKISLVIEGIHCSACIWLNEKVLFSTKGILEASINATNNKATIVWNDDEVKLAEILNKISQIGYNAYAYDASRQEAVLDAKRREFYIKLLVGVFCVMNIMWIAIAQYSGYFLGMDKSVRDILNFAEFILATPVLFYTGGAFFRGYVVAFKTKMPNMDMLIATGASLAYIYSVWAMFSRQGEVYFDSVAMIITFVFVGKFLEILSKKRANDTVDSLSSMVISEVLVKVGDECVYKDINEIKVGDTLVLKAGDKVLIDGVIASGEASFDYSRISGESVPVFAGKKDELKSGAICLDGYVEYVASAEFKNSLLNKIITMLENANLKKPHIEQFANQISAKFSLTIIFIAILTFIFWYFFGGFGFISPFLQDVNSFERALIISISVVVIACPCALALATPVSTLVGLGVGLKNRIIFKETRIIETLAKCDTVVFDKTGTLTKGILKVDDFSASFDLNVIFAIANTSKHPVSVAVAKFLSDKITQKSTITNVKEIAAKGVSAVYDDKILLAGSARFMSENGILVSENATTTSYFIAFDKKLVATFSLSDEIRESANECISVIKALNLGVYMLSGDNKNAVKIVADKLGIKDYKAEVLPDFKAQFVKDLQAQGKRILMVGDGINDTLAMSYAEVGVCMGSGADVSLERSDVVLLSDDLVALKQAILISKRTLNAIKQNLAFSLIYNALTIPLAILGLIIPLFAAISMSFSSVIVVLNSLRIKKGFNG</sequence>
<comment type="similarity">
    <text evidence="2 15">Belongs to the cation transport ATPase (P-type) (TC 3.A.3) family. Type IB subfamily.</text>
</comment>
<evidence type="ECO:0000256" key="6">
    <source>
        <dbReference type="ARBA" id="ARBA00022692"/>
    </source>
</evidence>
<feature type="transmembrane region" description="Helical" evidence="15">
    <location>
        <begin position="460"/>
        <end position="491"/>
    </location>
</feature>
<dbReference type="SFLD" id="SFLDS00003">
    <property type="entry name" value="Haloacid_Dehalogenase"/>
    <property type="match status" value="1"/>
</dbReference>
<keyword evidence="14 15" id="KW-0472">Membrane</keyword>
<keyword evidence="10" id="KW-0460">Magnesium</keyword>
<dbReference type="InterPro" id="IPR036412">
    <property type="entry name" value="HAD-like_sf"/>
</dbReference>
<dbReference type="Gene3D" id="3.30.70.100">
    <property type="match status" value="1"/>
</dbReference>
<keyword evidence="13" id="KW-0406">Ion transport</keyword>
<feature type="domain" description="HMA" evidence="16">
    <location>
        <begin position="85"/>
        <end position="151"/>
    </location>
</feature>
<evidence type="ECO:0000256" key="3">
    <source>
        <dbReference type="ARBA" id="ARBA00022448"/>
    </source>
</evidence>
<dbReference type="SUPFAM" id="SSF56784">
    <property type="entry name" value="HAD-like"/>
    <property type="match status" value="1"/>
</dbReference>
<protein>
    <submittedName>
        <fullName evidence="17">Cytochrome oxidase maturation protein, cbb3-type</fullName>
    </submittedName>
</protein>
<evidence type="ECO:0000256" key="5">
    <source>
        <dbReference type="ARBA" id="ARBA00022553"/>
    </source>
</evidence>
<dbReference type="InterPro" id="IPR018303">
    <property type="entry name" value="ATPase_P-typ_P_site"/>
</dbReference>
<dbReference type="GO" id="GO:0043682">
    <property type="term" value="F:P-type divalent copper transporter activity"/>
    <property type="evidence" value="ECO:0007669"/>
    <property type="project" value="TreeGrafter"/>
</dbReference>
<evidence type="ECO:0000256" key="4">
    <source>
        <dbReference type="ARBA" id="ARBA00022475"/>
    </source>
</evidence>
<keyword evidence="6 15" id="KW-0812">Transmembrane</keyword>
<dbReference type="PROSITE" id="PS50846">
    <property type="entry name" value="HMA_2"/>
    <property type="match status" value="1"/>
</dbReference>
<keyword evidence="12 15" id="KW-1133">Transmembrane helix</keyword>
<dbReference type="GO" id="GO:0005507">
    <property type="term" value="F:copper ion binding"/>
    <property type="evidence" value="ECO:0007669"/>
    <property type="project" value="TreeGrafter"/>
</dbReference>
<feature type="transmembrane region" description="Helical" evidence="15">
    <location>
        <begin position="208"/>
        <end position="230"/>
    </location>
</feature>
<dbReference type="InterPro" id="IPR008250">
    <property type="entry name" value="ATPase_P-typ_transduc_dom_A_sf"/>
</dbReference>
<dbReference type="InterPro" id="IPR023299">
    <property type="entry name" value="ATPase_P-typ_cyto_dom_N"/>
</dbReference>
<dbReference type="EMBL" id="CP012542">
    <property type="protein sequence ID" value="QCD45509.1"/>
    <property type="molecule type" value="Genomic_DNA"/>
</dbReference>
<dbReference type="InterPro" id="IPR027256">
    <property type="entry name" value="P-typ_ATPase_IB"/>
</dbReference>
<dbReference type="GO" id="GO:0005886">
    <property type="term" value="C:plasma membrane"/>
    <property type="evidence" value="ECO:0007669"/>
    <property type="project" value="UniProtKB-SubCell"/>
</dbReference>
<keyword evidence="5" id="KW-0597">Phosphoprotein</keyword>
<dbReference type="SUPFAM" id="SSF81665">
    <property type="entry name" value="Calcium ATPase, transmembrane domain M"/>
    <property type="match status" value="1"/>
</dbReference>
<proteinExistence type="inferred from homology"/>
<evidence type="ECO:0000256" key="10">
    <source>
        <dbReference type="ARBA" id="ARBA00022842"/>
    </source>
</evidence>
<dbReference type="SFLD" id="SFLDG00002">
    <property type="entry name" value="C1.7:_P-type_atpase_like"/>
    <property type="match status" value="1"/>
</dbReference>
<keyword evidence="7 15" id="KW-0479">Metal-binding</keyword>
<dbReference type="RefSeq" id="WP_171994213.1">
    <property type="nucleotide sequence ID" value="NZ_CP012542.1"/>
</dbReference>
<dbReference type="CDD" id="cd02079">
    <property type="entry name" value="P-type_ATPase_HM"/>
    <property type="match status" value="1"/>
</dbReference>
<dbReference type="PRINTS" id="PR00119">
    <property type="entry name" value="CATATPASE"/>
</dbReference>
<evidence type="ECO:0000256" key="8">
    <source>
        <dbReference type="ARBA" id="ARBA00022741"/>
    </source>
</evidence>
<keyword evidence="8 15" id="KW-0547">Nucleotide-binding</keyword>
<keyword evidence="3" id="KW-0813">Transport</keyword>
<dbReference type="SUPFAM" id="SSF55008">
    <property type="entry name" value="HMA, heavy metal-associated domain"/>
    <property type="match status" value="1"/>
</dbReference>
<dbReference type="CDD" id="cd00371">
    <property type="entry name" value="HMA"/>
    <property type="match status" value="1"/>
</dbReference>
<dbReference type="SUPFAM" id="SSF81653">
    <property type="entry name" value="Calcium ATPase, transduction domain A"/>
    <property type="match status" value="1"/>
</dbReference>
<evidence type="ECO:0000256" key="11">
    <source>
        <dbReference type="ARBA" id="ARBA00022967"/>
    </source>
</evidence>
<dbReference type="PRINTS" id="PR00943">
    <property type="entry name" value="CUATPASE"/>
</dbReference>
<keyword evidence="18" id="KW-1185">Reference proteome</keyword>
<comment type="subcellular location">
    <subcellularLocation>
        <location evidence="1">Cell membrane</location>
        <topology evidence="1">Multi-pass membrane protein</topology>
    </subcellularLocation>
</comment>
<dbReference type="InterPro" id="IPR021993">
    <property type="entry name" value="ATPase-cat-bd"/>
</dbReference>
<dbReference type="InterPro" id="IPR023214">
    <property type="entry name" value="HAD_sf"/>
</dbReference>
<dbReference type="Pfam" id="PF12156">
    <property type="entry name" value="ATPase-cat_bd"/>
    <property type="match status" value="1"/>
</dbReference>
<dbReference type="InterPro" id="IPR023298">
    <property type="entry name" value="ATPase_P-typ_TM_dom_sf"/>
</dbReference>
<feature type="transmembrane region" description="Helical" evidence="15">
    <location>
        <begin position="266"/>
        <end position="284"/>
    </location>
</feature>
<dbReference type="Pfam" id="PF00122">
    <property type="entry name" value="E1-E2_ATPase"/>
    <property type="match status" value="1"/>
</dbReference>
<dbReference type="PROSITE" id="PS01229">
    <property type="entry name" value="COF_2"/>
    <property type="match status" value="1"/>
</dbReference>